<evidence type="ECO:0000256" key="1">
    <source>
        <dbReference type="ARBA" id="ARBA00000085"/>
    </source>
</evidence>
<dbReference type="EMBL" id="NIBG01000007">
    <property type="protein sequence ID" value="PAB59505.1"/>
    <property type="molecule type" value="Genomic_DNA"/>
</dbReference>
<reference evidence="16 17" key="1">
    <citation type="submission" date="2017-06" db="EMBL/GenBank/DDBJ databases">
        <title>Draft genome sequence of anaerobic fermentative bacterium Anaeromicrobium sediminis DY2726D isolated from West Pacific Ocean sediments.</title>
        <authorList>
            <person name="Zeng X."/>
        </authorList>
    </citation>
    <scope>NUCLEOTIDE SEQUENCE [LARGE SCALE GENOMIC DNA]</scope>
    <source>
        <strain evidence="16 17">DY2726D</strain>
    </source>
</reference>
<evidence type="ECO:0000313" key="16">
    <source>
        <dbReference type="EMBL" id="PAB59505.1"/>
    </source>
</evidence>
<dbReference type="Pfam" id="PF06580">
    <property type="entry name" value="His_kinase"/>
    <property type="match status" value="1"/>
</dbReference>
<feature type="transmembrane region" description="Helical" evidence="14">
    <location>
        <begin position="103"/>
        <end position="124"/>
    </location>
</feature>
<keyword evidence="9 16" id="KW-0418">Kinase</keyword>
<sequence>MIFLFKHFLNNLGYIIVVAFLISRLPVFAQIIRKEKLSYLSIITLGVLFGGLGIIGTYVGVNVKGAIANTRNIGVMVGGILCGPYVGIIAGIIAGLHRLLIDIGGITSLPCAIATIIGGIISGFAYKKSTWKNKWLYGFIAGVIIENISALLILIFARPFHLAIDILKYIYLPMMFANGAGISIIILLTENIFDTEELIAAKQSKQALEIANRTLPHFRRVNKKSLNEACQIIKESIGAMAVSITDTTRILAHVGAGADHHTVGIDLVTEATKRAIRENKIEIVNTKSEIECKDKNCPLMSAVIVPLKEKDKVIGVLKIYYDKENSIGHRDIMLVKGLSQLISTQIELSKIEHMKNMANKSEIKALQAQINPHFLFNALNTIVSFTRINPDKARELIINLSTYLRYNIENENIFVDLNKELEQVKAYVQIEQARYKDKIEIIYDIKTIKEEVKIPSLTIQPLVENAIKHGILKKEGRGKIYIRVKERDDDKILIEIKDEGIGIDEEVIEKIYKGKNKAGSVGLSNVHNRLKLIYGQGLTIEKCEDGTRIWFYINRDAKEGTN</sequence>
<feature type="transmembrane region" description="Helical" evidence="14">
    <location>
        <begin position="12"/>
        <end position="32"/>
    </location>
</feature>
<dbReference type="Proteomes" id="UP000216024">
    <property type="component" value="Unassembled WGS sequence"/>
</dbReference>
<dbReference type="GO" id="GO:0071555">
    <property type="term" value="P:cell wall organization"/>
    <property type="evidence" value="ECO:0007669"/>
    <property type="project" value="InterPro"/>
</dbReference>
<evidence type="ECO:0000256" key="2">
    <source>
        <dbReference type="ARBA" id="ARBA00004651"/>
    </source>
</evidence>
<dbReference type="SMART" id="SM00387">
    <property type="entry name" value="HATPase_c"/>
    <property type="match status" value="1"/>
</dbReference>
<protein>
    <recommendedName>
        <fullName evidence="3">histidine kinase</fullName>
        <ecNumber evidence="3">2.7.13.3</ecNumber>
    </recommendedName>
</protein>
<evidence type="ECO:0000256" key="11">
    <source>
        <dbReference type="ARBA" id="ARBA00022989"/>
    </source>
</evidence>
<evidence type="ECO:0000256" key="12">
    <source>
        <dbReference type="ARBA" id="ARBA00023012"/>
    </source>
</evidence>
<feature type="transmembrane region" description="Helical" evidence="14">
    <location>
        <begin position="73"/>
        <end position="96"/>
    </location>
</feature>
<gene>
    <name evidence="16" type="ORF">CCE28_09830</name>
</gene>
<evidence type="ECO:0000313" key="17">
    <source>
        <dbReference type="Proteomes" id="UP000216024"/>
    </source>
</evidence>
<dbReference type="Pfam" id="PF13492">
    <property type="entry name" value="GAF_3"/>
    <property type="match status" value="1"/>
</dbReference>
<feature type="transmembrane region" description="Helical" evidence="14">
    <location>
        <begin position="169"/>
        <end position="188"/>
    </location>
</feature>
<keyword evidence="12" id="KW-0902">Two-component regulatory system</keyword>
<feature type="domain" description="Histidine kinase/HSP90-like ATPase" evidence="15">
    <location>
        <begin position="450"/>
        <end position="557"/>
    </location>
</feature>
<keyword evidence="13 14" id="KW-0472">Membrane</keyword>
<dbReference type="InterPro" id="IPR003018">
    <property type="entry name" value="GAF"/>
</dbReference>
<keyword evidence="6" id="KW-0808">Transferase</keyword>
<evidence type="ECO:0000256" key="3">
    <source>
        <dbReference type="ARBA" id="ARBA00012438"/>
    </source>
</evidence>
<evidence type="ECO:0000256" key="9">
    <source>
        <dbReference type="ARBA" id="ARBA00022777"/>
    </source>
</evidence>
<keyword evidence="4" id="KW-1003">Cell membrane</keyword>
<proteinExistence type="predicted"/>
<keyword evidence="5" id="KW-0597">Phosphoprotein</keyword>
<evidence type="ECO:0000256" key="8">
    <source>
        <dbReference type="ARBA" id="ARBA00022741"/>
    </source>
</evidence>
<keyword evidence="8" id="KW-0547">Nucleotide-binding</keyword>
<comment type="catalytic activity">
    <reaction evidence="1">
        <text>ATP + protein L-histidine = ADP + protein N-phospho-L-histidine.</text>
        <dbReference type="EC" id="2.7.13.3"/>
    </reaction>
</comment>
<dbReference type="InterPro" id="IPR010559">
    <property type="entry name" value="Sig_transdc_His_kin_internal"/>
</dbReference>
<dbReference type="InterPro" id="IPR003594">
    <property type="entry name" value="HATPase_dom"/>
</dbReference>
<evidence type="ECO:0000256" key="6">
    <source>
        <dbReference type="ARBA" id="ARBA00022679"/>
    </source>
</evidence>
<keyword evidence="17" id="KW-1185">Reference proteome</keyword>
<dbReference type="OrthoDB" id="9809348at2"/>
<dbReference type="GO" id="GO:0005524">
    <property type="term" value="F:ATP binding"/>
    <property type="evidence" value="ECO:0007669"/>
    <property type="project" value="UniProtKB-KW"/>
</dbReference>
<feature type="transmembrane region" description="Helical" evidence="14">
    <location>
        <begin position="39"/>
        <end position="61"/>
    </location>
</feature>
<comment type="subcellular location">
    <subcellularLocation>
        <location evidence="2">Cell membrane</location>
        <topology evidence="2">Multi-pass membrane protein</topology>
    </subcellularLocation>
</comment>
<evidence type="ECO:0000256" key="10">
    <source>
        <dbReference type="ARBA" id="ARBA00022840"/>
    </source>
</evidence>
<dbReference type="AlphaFoldDB" id="A0A267MKT9"/>
<evidence type="ECO:0000259" key="15">
    <source>
        <dbReference type="SMART" id="SM00387"/>
    </source>
</evidence>
<dbReference type="InterPro" id="IPR036890">
    <property type="entry name" value="HATPase_C_sf"/>
</dbReference>
<evidence type="ECO:0000256" key="5">
    <source>
        <dbReference type="ARBA" id="ARBA00022553"/>
    </source>
</evidence>
<evidence type="ECO:0000256" key="14">
    <source>
        <dbReference type="SAM" id="Phobius"/>
    </source>
</evidence>
<dbReference type="PANTHER" id="PTHR34220">
    <property type="entry name" value="SENSOR HISTIDINE KINASE YPDA"/>
    <property type="match status" value="1"/>
</dbReference>
<dbReference type="SUPFAM" id="SSF55781">
    <property type="entry name" value="GAF domain-like"/>
    <property type="match status" value="1"/>
</dbReference>
<dbReference type="Gene3D" id="3.30.450.40">
    <property type="match status" value="1"/>
</dbReference>
<evidence type="ECO:0000256" key="4">
    <source>
        <dbReference type="ARBA" id="ARBA00022475"/>
    </source>
</evidence>
<dbReference type="RefSeq" id="WP_095133442.1">
    <property type="nucleotide sequence ID" value="NZ_NIBG01000007.1"/>
</dbReference>
<accession>A0A267MKT9</accession>
<name>A0A267MKT9_9FIRM</name>
<dbReference type="Pfam" id="PF02518">
    <property type="entry name" value="HATPase_c"/>
    <property type="match status" value="1"/>
</dbReference>
<keyword evidence="10" id="KW-0067">ATP-binding</keyword>
<organism evidence="16 17">
    <name type="scientific">Anaeromicrobium sediminis</name>
    <dbReference type="NCBI Taxonomy" id="1478221"/>
    <lineage>
        <taxon>Bacteria</taxon>
        <taxon>Bacillati</taxon>
        <taxon>Bacillota</taxon>
        <taxon>Clostridia</taxon>
        <taxon>Peptostreptococcales</taxon>
        <taxon>Thermotaleaceae</taxon>
        <taxon>Anaeromicrobium</taxon>
    </lineage>
</organism>
<dbReference type="Pfam" id="PF07694">
    <property type="entry name" value="5TM-5TMR_LYT"/>
    <property type="match status" value="1"/>
</dbReference>
<dbReference type="PANTHER" id="PTHR34220:SF7">
    <property type="entry name" value="SENSOR HISTIDINE KINASE YPDA"/>
    <property type="match status" value="1"/>
</dbReference>
<dbReference type="InterPro" id="IPR011620">
    <property type="entry name" value="Sig_transdc_His_kinase_LytS_TM"/>
</dbReference>
<dbReference type="Gene3D" id="1.10.1760.20">
    <property type="match status" value="1"/>
</dbReference>
<dbReference type="InterPro" id="IPR029016">
    <property type="entry name" value="GAF-like_dom_sf"/>
</dbReference>
<comment type="caution">
    <text evidence="16">The sequence shown here is derived from an EMBL/GenBank/DDBJ whole genome shotgun (WGS) entry which is preliminary data.</text>
</comment>
<dbReference type="GO" id="GO:0005886">
    <property type="term" value="C:plasma membrane"/>
    <property type="evidence" value="ECO:0007669"/>
    <property type="project" value="UniProtKB-SubCell"/>
</dbReference>
<evidence type="ECO:0000256" key="7">
    <source>
        <dbReference type="ARBA" id="ARBA00022692"/>
    </source>
</evidence>
<evidence type="ECO:0000256" key="13">
    <source>
        <dbReference type="ARBA" id="ARBA00023136"/>
    </source>
</evidence>
<dbReference type="SUPFAM" id="SSF55874">
    <property type="entry name" value="ATPase domain of HSP90 chaperone/DNA topoisomerase II/histidine kinase"/>
    <property type="match status" value="1"/>
</dbReference>
<keyword evidence="7 14" id="KW-0812">Transmembrane</keyword>
<keyword evidence="11 14" id="KW-1133">Transmembrane helix</keyword>
<dbReference type="GO" id="GO:0000155">
    <property type="term" value="F:phosphorelay sensor kinase activity"/>
    <property type="evidence" value="ECO:0007669"/>
    <property type="project" value="InterPro"/>
</dbReference>
<feature type="transmembrane region" description="Helical" evidence="14">
    <location>
        <begin position="136"/>
        <end position="157"/>
    </location>
</feature>
<dbReference type="EC" id="2.7.13.3" evidence="3"/>
<dbReference type="Gene3D" id="3.30.565.10">
    <property type="entry name" value="Histidine kinase-like ATPase, C-terminal domain"/>
    <property type="match status" value="1"/>
</dbReference>
<dbReference type="InterPro" id="IPR050640">
    <property type="entry name" value="Bact_2-comp_sensor_kinase"/>
</dbReference>